<comment type="similarity">
    <text evidence="2">Belongs to the protein prenyltransferase subunit alpha family.</text>
</comment>
<evidence type="ECO:0000256" key="6">
    <source>
        <dbReference type="ARBA" id="ARBA00022679"/>
    </source>
</evidence>
<dbReference type="SUPFAM" id="SSF48439">
    <property type="entry name" value="Protein prenylyltransferase"/>
    <property type="match status" value="1"/>
</dbReference>
<evidence type="ECO:0000256" key="13">
    <source>
        <dbReference type="ARBA" id="ARBA00043219"/>
    </source>
</evidence>
<evidence type="ECO:0000256" key="7">
    <source>
        <dbReference type="ARBA" id="ARBA00022737"/>
    </source>
</evidence>
<evidence type="ECO:0000256" key="11">
    <source>
        <dbReference type="ARBA" id="ARBA00042436"/>
    </source>
</evidence>
<dbReference type="GO" id="GO:0005953">
    <property type="term" value="C:CAAX-protein geranylgeranyltransferase complex"/>
    <property type="evidence" value="ECO:0007669"/>
    <property type="project" value="TreeGrafter"/>
</dbReference>
<keyword evidence="8" id="KW-0460">Magnesium</keyword>
<sequence length="334" mass="39524">MSVSVPEPLRYADRPEWNDVAPVEQYENVNPLAPIFYTNEYKDATDYFRGIIKTGEKSQRVLQLTEHIIRLNPAHYTAWQYRYETLLAIEANLEDELRLMDELAITYLKTYQVWHHRRLLMLQIRKPAPELVFIARTFQVDPKNYHTWSYRQWLLAYFNDANLWIGELDFVEELLNDDIRNNSAWHHRFFTVWQSGVREGEEDRERVLRRELIYVKQSISLAPNNASAWNYLRGILDHNSIPYQKMITFVQPYTLLLDEQVADLVDLENPPPSKSAHLPCASAIEFLADIYEAEGGNSMLKATELWKSLGNEHDISRKKYWEYRIREGLRAIQT</sequence>
<comment type="cofactor">
    <cofactor evidence="1">
        <name>Mg(2+)</name>
        <dbReference type="ChEBI" id="CHEBI:18420"/>
    </cofactor>
</comment>
<dbReference type="EMBL" id="JADNRY010000001">
    <property type="protein sequence ID" value="KAF9078821.1"/>
    <property type="molecule type" value="Genomic_DNA"/>
</dbReference>
<evidence type="ECO:0000256" key="4">
    <source>
        <dbReference type="ARBA" id="ARBA00012702"/>
    </source>
</evidence>
<dbReference type="EC" id="2.5.1.59" evidence="3"/>
<evidence type="ECO:0000256" key="8">
    <source>
        <dbReference type="ARBA" id="ARBA00022842"/>
    </source>
</evidence>
<organism evidence="14 15">
    <name type="scientific">Rhodocollybia butyracea</name>
    <dbReference type="NCBI Taxonomy" id="206335"/>
    <lineage>
        <taxon>Eukaryota</taxon>
        <taxon>Fungi</taxon>
        <taxon>Dikarya</taxon>
        <taxon>Basidiomycota</taxon>
        <taxon>Agaricomycotina</taxon>
        <taxon>Agaricomycetes</taxon>
        <taxon>Agaricomycetidae</taxon>
        <taxon>Agaricales</taxon>
        <taxon>Marasmiineae</taxon>
        <taxon>Omphalotaceae</taxon>
        <taxon>Rhodocollybia</taxon>
    </lineage>
</organism>
<evidence type="ECO:0000256" key="12">
    <source>
        <dbReference type="ARBA" id="ARBA00043086"/>
    </source>
</evidence>
<evidence type="ECO:0000313" key="15">
    <source>
        <dbReference type="Proteomes" id="UP000772434"/>
    </source>
</evidence>
<proteinExistence type="inferred from homology"/>
<keyword evidence="5" id="KW-0637">Prenyltransferase</keyword>
<dbReference type="GO" id="GO:0004660">
    <property type="term" value="F:protein farnesyltransferase activity"/>
    <property type="evidence" value="ECO:0007669"/>
    <property type="project" value="UniProtKB-EC"/>
</dbReference>
<evidence type="ECO:0000313" key="14">
    <source>
        <dbReference type="EMBL" id="KAF9078821.1"/>
    </source>
</evidence>
<dbReference type="Pfam" id="PF01239">
    <property type="entry name" value="PPTA"/>
    <property type="match status" value="5"/>
</dbReference>
<evidence type="ECO:0000256" key="10">
    <source>
        <dbReference type="ARBA" id="ARBA00041392"/>
    </source>
</evidence>
<dbReference type="Proteomes" id="UP000772434">
    <property type="component" value="Unassembled WGS sequence"/>
</dbReference>
<accession>A0A9P5QB37</accession>
<keyword evidence="15" id="KW-1185">Reference proteome</keyword>
<dbReference type="PROSITE" id="PS51147">
    <property type="entry name" value="PFTA"/>
    <property type="match status" value="4"/>
</dbReference>
<dbReference type="EC" id="2.5.1.58" evidence="4"/>
<gene>
    <name evidence="14" type="ORF">BDP27DRAFT_1441192</name>
</gene>
<evidence type="ECO:0000256" key="5">
    <source>
        <dbReference type="ARBA" id="ARBA00022602"/>
    </source>
</evidence>
<reference evidence="14" key="1">
    <citation type="submission" date="2020-11" db="EMBL/GenBank/DDBJ databases">
        <authorList>
            <consortium name="DOE Joint Genome Institute"/>
            <person name="Ahrendt S."/>
            <person name="Riley R."/>
            <person name="Andreopoulos W."/>
            <person name="Labutti K."/>
            <person name="Pangilinan J."/>
            <person name="Ruiz-Duenas F.J."/>
            <person name="Barrasa J.M."/>
            <person name="Sanchez-Garcia M."/>
            <person name="Camarero S."/>
            <person name="Miyauchi S."/>
            <person name="Serrano A."/>
            <person name="Linde D."/>
            <person name="Babiker R."/>
            <person name="Drula E."/>
            <person name="Ayuso-Fernandez I."/>
            <person name="Pacheco R."/>
            <person name="Padilla G."/>
            <person name="Ferreira P."/>
            <person name="Barriuso J."/>
            <person name="Kellner H."/>
            <person name="Castanera R."/>
            <person name="Alfaro M."/>
            <person name="Ramirez L."/>
            <person name="Pisabarro A.G."/>
            <person name="Kuo A."/>
            <person name="Tritt A."/>
            <person name="Lipzen A."/>
            <person name="He G."/>
            <person name="Yan M."/>
            <person name="Ng V."/>
            <person name="Cullen D."/>
            <person name="Martin F."/>
            <person name="Rosso M.-N."/>
            <person name="Henrissat B."/>
            <person name="Hibbett D."/>
            <person name="Martinez A.T."/>
            <person name="Grigoriev I.V."/>
        </authorList>
    </citation>
    <scope>NUCLEOTIDE SEQUENCE</scope>
    <source>
        <strain evidence="14">AH 40177</strain>
    </source>
</reference>
<evidence type="ECO:0000256" key="2">
    <source>
        <dbReference type="ARBA" id="ARBA00006734"/>
    </source>
</evidence>
<dbReference type="InterPro" id="IPR002088">
    <property type="entry name" value="Prenyl_trans_a"/>
</dbReference>
<evidence type="ECO:0000256" key="1">
    <source>
        <dbReference type="ARBA" id="ARBA00001946"/>
    </source>
</evidence>
<evidence type="ECO:0000256" key="3">
    <source>
        <dbReference type="ARBA" id="ARBA00012700"/>
    </source>
</evidence>
<name>A0A9P5QB37_9AGAR</name>
<protein>
    <recommendedName>
        <fullName evidence="9">Protein farnesyltransferase/geranylgeranyltransferase type-1 subunit alpha</fullName>
        <ecNumber evidence="4">2.5.1.58</ecNumber>
        <ecNumber evidence="3">2.5.1.59</ecNumber>
    </recommendedName>
    <alternativeName>
        <fullName evidence="12">CAAX farnesyltransferase subunit alpha</fullName>
    </alternativeName>
    <alternativeName>
        <fullName evidence="11">FTase-alpha</fullName>
    </alternativeName>
    <alternativeName>
        <fullName evidence="10">Ras proteins prenyltransferase subunit alpha</fullName>
    </alternativeName>
    <alternativeName>
        <fullName evidence="13">Type I protein geranyl-geranyltransferase subunit alpha</fullName>
    </alternativeName>
</protein>
<dbReference type="PANTHER" id="PTHR11129:SF1">
    <property type="entry name" value="PROTEIN FARNESYLTRANSFERASE_GERANYLGERANYLTRANSFERASE TYPE-1 SUBUNIT ALPHA"/>
    <property type="match status" value="1"/>
</dbReference>
<dbReference type="GO" id="GO:0004662">
    <property type="term" value="F:CAAX-protein geranylgeranyltransferase activity"/>
    <property type="evidence" value="ECO:0007669"/>
    <property type="project" value="UniProtKB-EC"/>
</dbReference>
<dbReference type="Gene3D" id="1.25.40.120">
    <property type="entry name" value="Protein prenylyltransferase"/>
    <property type="match status" value="1"/>
</dbReference>
<keyword evidence="6" id="KW-0808">Transferase</keyword>
<dbReference type="OrthoDB" id="10255768at2759"/>
<dbReference type="GO" id="GO:0005965">
    <property type="term" value="C:protein farnesyltransferase complex"/>
    <property type="evidence" value="ECO:0007669"/>
    <property type="project" value="TreeGrafter"/>
</dbReference>
<dbReference type="PANTHER" id="PTHR11129">
    <property type="entry name" value="PROTEIN FARNESYLTRANSFERASE ALPHA SUBUNIT/RAB GERANYLGERANYL TRANSFERASE ALPHA SUBUNIT"/>
    <property type="match status" value="1"/>
</dbReference>
<evidence type="ECO:0000256" key="9">
    <source>
        <dbReference type="ARBA" id="ARBA00040965"/>
    </source>
</evidence>
<dbReference type="AlphaFoldDB" id="A0A9P5QB37"/>
<keyword evidence="7" id="KW-0677">Repeat</keyword>
<comment type="caution">
    <text evidence="14">The sequence shown here is derived from an EMBL/GenBank/DDBJ whole genome shotgun (WGS) entry which is preliminary data.</text>
</comment>